<dbReference type="InterPro" id="IPR011944">
    <property type="entry name" value="Steroid_delta5-4_isomerase"/>
</dbReference>
<dbReference type="InterPro" id="IPR032710">
    <property type="entry name" value="NTF2-like_dom_sf"/>
</dbReference>
<organism evidence="2 3">
    <name type="scientific">Kineosporia babensis</name>
    <dbReference type="NCBI Taxonomy" id="499548"/>
    <lineage>
        <taxon>Bacteria</taxon>
        <taxon>Bacillati</taxon>
        <taxon>Actinomycetota</taxon>
        <taxon>Actinomycetes</taxon>
        <taxon>Kineosporiales</taxon>
        <taxon>Kineosporiaceae</taxon>
        <taxon>Kineosporia</taxon>
    </lineage>
</organism>
<dbReference type="AlphaFoldDB" id="A0A9X1NB59"/>
<name>A0A9X1NB59_9ACTN</name>
<feature type="domain" description="DUF4440" evidence="1">
    <location>
        <begin position="14"/>
        <end position="121"/>
    </location>
</feature>
<gene>
    <name evidence="2" type="ORF">LR394_13835</name>
</gene>
<proteinExistence type="predicted"/>
<keyword evidence="3" id="KW-1185">Reference proteome</keyword>
<dbReference type="RefSeq" id="WP_231441739.1">
    <property type="nucleotide sequence ID" value="NZ_JAJOMB010000006.1"/>
</dbReference>
<dbReference type="InterPro" id="IPR027843">
    <property type="entry name" value="DUF4440"/>
</dbReference>
<evidence type="ECO:0000313" key="3">
    <source>
        <dbReference type="Proteomes" id="UP001138997"/>
    </source>
</evidence>
<dbReference type="Proteomes" id="UP001138997">
    <property type="component" value="Unassembled WGS sequence"/>
</dbReference>
<evidence type="ECO:0000259" key="1">
    <source>
        <dbReference type="Pfam" id="PF14534"/>
    </source>
</evidence>
<dbReference type="Gene3D" id="3.10.450.50">
    <property type="match status" value="1"/>
</dbReference>
<dbReference type="NCBIfam" id="TIGR02246">
    <property type="entry name" value="SgcJ/EcaC family oxidoreductase"/>
    <property type="match status" value="1"/>
</dbReference>
<protein>
    <submittedName>
        <fullName evidence="2">SgcJ/EcaC family oxidoreductase</fullName>
    </submittedName>
</protein>
<sequence length="143" mass="15854">MDQSVEALAAIPVRMGQAWDRGDAAGFAADFAEDAEFVAFDGTLLSGHEAIVAFHQPLFDTVLKGTRLVENQTVLARIVQPGVGYVHNRLGVVMAGESEPLPSRNSMQLFVMQWRDDRWQVVVSQNSRIVTLERQLQLDTLES</sequence>
<dbReference type="EMBL" id="JAJOMB010000006">
    <property type="protein sequence ID" value="MCD5311987.1"/>
    <property type="molecule type" value="Genomic_DNA"/>
</dbReference>
<dbReference type="SUPFAM" id="SSF54427">
    <property type="entry name" value="NTF2-like"/>
    <property type="match status" value="1"/>
</dbReference>
<evidence type="ECO:0000313" key="2">
    <source>
        <dbReference type="EMBL" id="MCD5311987.1"/>
    </source>
</evidence>
<dbReference type="Pfam" id="PF14534">
    <property type="entry name" value="DUF4440"/>
    <property type="match status" value="1"/>
</dbReference>
<accession>A0A9X1NB59</accession>
<comment type="caution">
    <text evidence="2">The sequence shown here is derived from an EMBL/GenBank/DDBJ whole genome shotgun (WGS) entry which is preliminary data.</text>
</comment>
<reference evidence="2" key="1">
    <citation type="submission" date="2021-11" db="EMBL/GenBank/DDBJ databases">
        <title>Streptomyces corallinus and Kineosporia corallina sp. nov., two new coral-derived marine actinobacteria.</title>
        <authorList>
            <person name="Buangrab K."/>
            <person name="Sutthacheep M."/>
            <person name="Yeemin T."/>
            <person name="Harunari E."/>
            <person name="Igarashi Y."/>
            <person name="Sripreechasak P."/>
            <person name="Kanchanasin P."/>
            <person name="Tanasupawat S."/>
            <person name="Phongsopitanun W."/>
        </authorList>
    </citation>
    <scope>NUCLEOTIDE SEQUENCE</scope>
    <source>
        <strain evidence="2">JCM 31032</strain>
    </source>
</reference>